<dbReference type="Proteomes" id="UP001359559">
    <property type="component" value="Unassembled WGS sequence"/>
</dbReference>
<proteinExistence type="predicted"/>
<reference evidence="1 2" key="1">
    <citation type="submission" date="2024-01" db="EMBL/GenBank/DDBJ databases">
        <title>The genomes of 5 underutilized Papilionoideae crops provide insights into root nodulation and disease resistance.</title>
        <authorList>
            <person name="Yuan L."/>
        </authorList>
    </citation>
    <scope>NUCLEOTIDE SEQUENCE [LARGE SCALE GENOMIC DNA]</scope>
    <source>
        <strain evidence="1">LY-2023</strain>
        <tissue evidence="1">Leaf</tissue>
    </source>
</reference>
<dbReference type="EMBL" id="JAYKXN010000006">
    <property type="protein sequence ID" value="KAK7278359.1"/>
    <property type="molecule type" value="Genomic_DNA"/>
</dbReference>
<accession>A0AAN9FMG8</accession>
<name>A0AAN9FMG8_CLITE</name>
<evidence type="ECO:0000313" key="1">
    <source>
        <dbReference type="EMBL" id="KAK7278359.1"/>
    </source>
</evidence>
<gene>
    <name evidence="1" type="ORF">RJT34_23387</name>
</gene>
<organism evidence="1 2">
    <name type="scientific">Clitoria ternatea</name>
    <name type="common">Butterfly pea</name>
    <dbReference type="NCBI Taxonomy" id="43366"/>
    <lineage>
        <taxon>Eukaryota</taxon>
        <taxon>Viridiplantae</taxon>
        <taxon>Streptophyta</taxon>
        <taxon>Embryophyta</taxon>
        <taxon>Tracheophyta</taxon>
        <taxon>Spermatophyta</taxon>
        <taxon>Magnoliopsida</taxon>
        <taxon>eudicotyledons</taxon>
        <taxon>Gunneridae</taxon>
        <taxon>Pentapetalae</taxon>
        <taxon>rosids</taxon>
        <taxon>fabids</taxon>
        <taxon>Fabales</taxon>
        <taxon>Fabaceae</taxon>
        <taxon>Papilionoideae</taxon>
        <taxon>50 kb inversion clade</taxon>
        <taxon>NPAAA clade</taxon>
        <taxon>indigoferoid/millettioid clade</taxon>
        <taxon>Phaseoleae</taxon>
        <taxon>Clitoria</taxon>
    </lineage>
</organism>
<dbReference type="AlphaFoldDB" id="A0AAN9FMG8"/>
<comment type="caution">
    <text evidence="1">The sequence shown here is derived from an EMBL/GenBank/DDBJ whole genome shotgun (WGS) entry which is preliminary data.</text>
</comment>
<evidence type="ECO:0000313" key="2">
    <source>
        <dbReference type="Proteomes" id="UP001359559"/>
    </source>
</evidence>
<sequence length="228" mass="26112">MRSASSATKILSHVLPRLTHVMTKSGLPPTLLLQAIPSLHQKLILFRSFKDIRKGWYYENIVNCRKQKNPILESTLESEAKNRPAISFHFTKGNQSHASTVFLEKDGLRGITNIVQKFWYVNVKVVQNMRNTILVNNLCVPQTPISSSLLRAFGPFVLWSTEFGAKFGTLQYLDVMEASNSTYTTDIYNCSKKELMIHLRDDITVTDTLFRSLPISFCFNHKSRNIFH</sequence>
<keyword evidence="2" id="KW-1185">Reference proteome</keyword>
<protein>
    <submittedName>
        <fullName evidence="1">Uncharacterized protein</fullName>
    </submittedName>
</protein>